<dbReference type="InterPro" id="IPR036249">
    <property type="entry name" value="Thioredoxin-like_sf"/>
</dbReference>
<keyword evidence="7" id="KW-1185">Reference proteome</keyword>
<organism evidence="6 7">
    <name type="scientific">Kaistia nematophila</name>
    <dbReference type="NCBI Taxonomy" id="2994654"/>
    <lineage>
        <taxon>Bacteria</taxon>
        <taxon>Pseudomonadati</taxon>
        <taxon>Pseudomonadota</taxon>
        <taxon>Alphaproteobacteria</taxon>
        <taxon>Hyphomicrobiales</taxon>
        <taxon>Kaistiaceae</taxon>
        <taxon>Kaistia</taxon>
    </lineage>
</organism>
<dbReference type="Gene3D" id="3.40.30.120">
    <property type="match status" value="1"/>
</dbReference>
<dbReference type="Gene3D" id="3.30.70.2450">
    <property type="match status" value="1"/>
</dbReference>
<dbReference type="Pfam" id="PF01494">
    <property type="entry name" value="FAD_binding_3"/>
    <property type="match status" value="1"/>
</dbReference>
<dbReference type="InterPro" id="IPR002938">
    <property type="entry name" value="FAD-bd"/>
</dbReference>
<dbReference type="Gene3D" id="3.50.50.60">
    <property type="entry name" value="FAD/NAD(P)-binding domain"/>
    <property type="match status" value="1"/>
</dbReference>
<evidence type="ECO:0000256" key="4">
    <source>
        <dbReference type="ARBA" id="ARBA00022827"/>
    </source>
</evidence>
<evidence type="ECO:0000256" key="3">
    <source>
        <dbReference type="ARBA" id="ARBA00022630"/>
    </source>
</evidence>
<evidence type="ECO:0000256" key="2">
    <source>
        <dbReference type="ARBA" id="ARBA00007801"/>
    </source>
</evidence>
<name>A0A9X3DZY7_9HYPH</name>
<dbReference type="EMBL" id="JAPKNK010000002">
    <property type="protein sequence ID" value="MCX5569094.1"/>
    <property type="molecule type" value="Genomic_DNA"/>
</dbReference>
<reference evidence="6" key="1">
    <citation type="submission" date="2022-11" db="EMBL/GenBank/DDBJ databases">
        <title>Biodiversity and phylogenetic relationships of bacteria.</title>
        <authorList>
            <person name="Machado R.A.R."/>
            <person name="Bhat A."/>
            <person name="Loulou A."/>
            <person name="Kallel S."/>
        </authorList>
    </citation>
    <scope>NUCLEOTIDE SEQUENCE</scope>
    <source>
        <strain evidence="6">K-TC2</strain>
    </source>
</reference>
<dbReference type="Proteomes" id="UP001144805">
    <property type="component" value="Unassembled WGS sequence"/>
</dbReference>
<dbReference type="RefSeq" id="WP_266338045.1">
    <property type="nucleotide sequence ID" value="NZ_JAPKNK010000002.1"/>
</dbReference>
<comment type="cofactor">
    <cofactor evidence="1">
        <name>FAD</name>
        <dbReference type="ChEBI" id="CHEBI:57692"/>
    </cofactor>
</comment>
<comment type="caution">
    <text evidence="6">The sequence shown here is derived from an EMBL/GenBank/DDBJ whole genome shotgun (WGS) entry which is preliminary data.</text>
</comment>
<dbReference type="PANTHER" id="PTHR43004:SF19">
    <property type="entry name" value="BINDING MONOOXYGENASE, PUTATIVE (JCVI)-RELATED"/>
    <property type="match status" value="1"/>
</dbReference>
<accession>A0A9X3DZY7</accession>
<dbReference type="PRINTS" id="PR00420">
    <property type="entry name" value="RNGMNOXGNASE"/>
</dbReference>
<dbReference type="Pfam" id="PF21274">
    <property type="entry name" value="Rng_hyd_C"/>
    <property type="match status" value="1"/>
</dbReference>
<keyword evidence="3" id="KW-0285">Flavoprotein</keyword>
<sequence>MEDLRAEILVVGAGPVGLTLAAELARHGVRARIVDRSSAPLPYCRAIGVTPRSLEVFEDMGIARDLIDAGLWLTGLRLAIAGSPTRDVLHDFSDLPYSSLGVPQYATEAVLTAHLATFGVVVEHGTALTSLDFTGNGIEVGLDTPQGATRGRYRYVIGCDGAHSAVRKALGIGFDGDAFPMGFMLGDVHIDWDLPRGLAMRAMRLVENGPPDFFIAIPLPGKGRYRVSMMAPEAGPADAADGVEHGIQTDRPGATLADLQAVADRLLPEPAVLSDMRWSSTFRISMRLADRYRVGDAFIAGDAGHIHPPTGGQGMNTGIQDAYNLAWKLALVAEGKASAGLLDSYEGERLPVAADVVARTTEQSVNFGRDRAPPNRLQDTQLLVAYRDGPLSVSAGEGPVQAGDRVPDAQGLRRAGFGYPLRLFDLLRGPRFVLLVAAGEGDLDKAEAAAAAFEAAWPGLVRVVAVTAAPSDAQPLGVEWVHDADGTFSAAFGPQTDVAWLVRPDKYVGYHASDWSVAAVLDYLRETIGLT</sequence>
<keyword evidence="6" id="KW-0503">Monooxygenase</keyword>
<dbReference type="AlphaFoldDB" id="A0A9X3DZY7"/>
<keyword evidence="4" id="KW-0274">FAD</keyword>
<keyword evidence="6" id="KW-0560">Oxidoreductase</keyword>
<dbReference type="PANTHER" id="PTHR43004">
    <property type="entry name" value="TRK SYSTEM POTASSIUM UPTAKE PROTEIN"/>
    <property type="match status" value="1"/>
</dbReference>
<dbReference type="SUPFAM" id="SSF51905">
    <property type="entry name" value="FAD/NAD(P)-binding domain"/>
    <property type="match status" value="1"/>
</dbReference>
<dbReference type="GO" id="GO:0016709">
    <property type="term" value="F:oxidoreductase activity, acting on paired donors, with incorporation or reduction of molecular oxygen, NAD(P)H as one donor, and incorporation of one atom of oxygen"/>
    <property type="evidence" value="ECO:0007669"/>
    <property type="project" value="UniProtKB-ARBA"/>
</dbReference>
<evidence type="ECO:0000259" key="5">
    <source>
        <dbReference type="Pfam" id="PF01494"/>
    </source>
</evidence>
<dbReference type="SUPFAM" id="SSF52833">
    <property type="entry name" value="Thioredoxin-like"/>
    <property type="match status" value="1"/>
</dbReference>
<dbReference type="GO" id="GO:0071949">
    <property type="term" value="F:FAD binding"/>
    <property type="evidence" value="ECO:0007669"/>
    <property type="project" value="InterPro"/>
</dbReference>
<feature type="domain" description="FAD-binding" evidence="5">
    <location>
        <begin position="6"/>
        <end position="360"/>
    </location>
</feature>
<dbReference type="InterPro" id="IPR050641">
    <property type="entry name" value="RIFMO-like"/>
</dbReference>
<comment type="similarity">
    <text evidence="2">Belongs to the PheA/TfdB FAD monooxygenase family.</text>
</comment>
<protein>
    <submittedName>
        <fullName evidence="6">FAD-dependent monooxygenase</fullName>
    </submittedName>
</protein>
<gene>
    <name evidence="6" type="ORF">OSH07_07795</name>
</gene>
<evidence type="ECO:0000313" key="6">
    <source>
        <dbReference type="EMBL" id="MCX5569094.1"/>
    </source>
</evidence>
<evidence type="ECO:0000313" key="7">
    <source>
        <dbReference type="Proteomes" id="UP001144805"/>
    </source>
</evidence>
<evidence type="ECO:0000256" key="1">
    <source>
        <dbReference type="ARBA" id="ARBA00001974"/>
    </source>
</evidence>
<dbReference type="InterPro" id="IPR036188">
    <property type="entry name" value="FAD/NAD-bd_sf"/>
</dbReference>
<proteinExistence type="inferred from homology"/>